<evidence type="ECO:0000256" key="5">
    <source>
        <dbReference type="ARBA" id="ARBA00015611"/>
    </source>
</evidence>
<dbReference type="SUPFAM" id="SSF63737">
    <property type="entry name" value="Leukotriene A4 hydrolase N-terminal domain"/>
    <property type="match status" value="1"/>
</dbReference>
<dbReference type="Pfam" id="PF01433">
    <property type="entry name" value="Peptidase_M1"/>
    <property type="match status" value="1"/>
</dbReference>
<dbReference type="CDD" id="cd09602">
    <property type="entry name" value="M1_APN"/>
    <property type="match status" value="1"/>
</dbReference>
<comment type="catalytic activity">
    <reaction evidence="1">
        <text>Release of an N-terminal amino acid, Xaa-|-Yaa- from a peptide, amide or arylamide. Xaa is preferably Ala, but may be most amino acids including Pro (slow action). When a terminal hydrophobic residue is followed by a prolyl residue, the two may be released as an intact Xaa-Pro dipeptide.</text>
        <dbReference type="EC" id="3.4.11.2"/>
    </reaction>
</comment>
<feature type="domain" description="Peptidase M1 membrane alanine aminopeptidase" evidence="14">
    <location>
        <begin position="223"/>
        <end position="436"/>
    </location>
</feature>
<keyword evidence="7" id="KW-0645">Protease</keyword>
<evidence type="ECO:0000256" key="13">
    <source>
        <dbReference type="ARBA" id="ARBA00031533"/>
    </source>
</evidence>
<dbReference type="InterPro" id="IPR027268">
    <property type="entry name" value="Peptidase_M4/M1_CTD_sf"/>
</dbReference>
<dbReference type="InterPro" id="IPR042097">
    <property type="entry name" value="Aminopeptidase_N-like_N_sf"/>
</dbReference>
<evidence type="ECO:0000313" key="17">
    <source>
        <dbReference type="EMBL" id="MFD1947901.1"/>
    </source>
</evidence>
<evidence type="ECO:0000256" key="6">
    <source>
        <dbReference type="ARBA" id="ARBA00022438"/>
    </source>
</evidence>
<evidence type="ECO:0000259" key="15">
    <source>
        <dbReference type="Pfam" id="PF11838"/>
    </source>
</evidence>
<dbReference type="Gene3D" id="2.60.40.1730">
    <property type="entry name" value="tricorn interacting facor f3 domain"/>
    <property type="match status" value="1"/>
</dbReference>
<dbReference type="Pfam" id="PF17900">
    <property type="entry name" value="Peptidase_M1_N"/>
    <property type="match status" value="1"/>
</dbReference>
<dbReference type="RefSeq" id="WP_343919430.1">
    <property type="nucleotide sequence ID" value="NZ_BAAAJT010000002.1"/>
</dbReference>
<evidence type="ECO:0000256" key="12">
    <source>
        <dbReference type="ARBA" id="ARBA00029811"/>
    </source>
</evidence>
<dbReference type="EMBL" id="JBHUGD010000003">
    <property type="protein sequence ID" value="MFD1947901.1"/>
    <property type="molecule type" value="Genomic_DNA"/>
</dbReference>
<dbReference type="GO" id="GO:0016285">
    <property type="term" value="F:alanyl aminopeptidase activity"/>
    <property type="evidence" value="ECO:0007669"/>
    <property type="project" value="UniProtKB-EC"/>
</dbReference>
<evidence type="ECO:0000256" key="4">
    <source>
        <dbReference type="ARBA" id="ARBA00012564"/>
    </source>
</evidence>
<keyword evidence="11" id="KW-0482">Metalloprotease</keyword>
<dbReference type="InterPro" id="IPR001930">
    <property type="entry name" value="Peptidase_M1"/>
</dbReference>
<evidence type="ECO:0000256" key="11">
    <source>
        <dbReference type="ARBA" id="ARBA00023049"/>
    </source>
</evidence>
<gene>
    <name evidence="17" type="primary">pepN</name>
    <name evidence="17" type="ORF">ACFSDE_13965</name>
</gene>
<feature type="domain" description="ERAP1-like C-terminal" evidence="15">
    <location>
        <begin position="498"/>
        <end position="799"/>
    </location>
</feature>
<evidence type="ECO:0000256" key="3">
    <source>
        <dbReference type="ARBA" id="ARBA00010136"/>
    </source>
</evidence>
<dbReference type="PRINTS" id="PR00756">
    <property type="entry name" value="ALADIPTASE"/>
</dbReference>
<dbReference type="InterPro" id="IPR045357">
    <property type="entry name" value="Aminopeptidase_N-like_N"/>
</dbReference>
<keyword evidence="9 17" id="KW-0378">Hydrolase</keyword>
<dbReference type="PANTHER" id="PTHR11533:SF174">
    <property type="entry name" value="PUROMYCIN-SENSITIVE AMINOPEPTIDASE-RELATED"/>
    <property type="match status" value="1"/>
</dbReference>
<evidence type="ECO:0000259" key="16">
    <source>
        <dbReference type="Pfam" id="PF17900"/>
    </source>
</evidence>
<keyword evidence="8" id="KW-0479">Metal-binding</keyword>
<evidence type="ECO:0000259" key="14">
    <source>
        <dbReference type="Pfam" id="PF01433"/>
    </source>
</evidence>
<protein>
    <recommendedName>
        <fullName evidence="5">Aminopeptidase N</fullName>
        <ecNumber evidence="4">3.4.11.2</ecNumber>
    </recommendedName>
    <alternativeName>
        <fullName evidence="12">Alanine aminopeptidase</fullName>
    </alternativeName>
    <alternativeName>
        <fullName evidence="13">Lysyl aminopeptidase</fullName>
    </alternativeName>
</protein>
<evidence type="ECO:0000256" key="9">
    <source>
        <dbReference type="ARBA" id="ARBA00022801"/>
    </source>
</evidence>
<evidence type="ECO:0000256" key="8">
    <source>
        <dbReference type="ARBA" id="ARBA00022723"/>
    </source>
</evidence>
<dbReference type="Proteomes" id="UP001597351">
    <property type="component" value="Unassembled WGS sequence"/>
</dbReference>
<organism evidence="17 18">
    <name type="scientific">Nocardioides aestuarii</name>
    <dbReference type="NCBI Taxonomy" id="252231"/>
    <lineage>
        <taxon>Bacteria</taxon>
        <taxon>Bacillati</taxon>
        <taxon>Actinomycetota</taxon>
        <taxon>Actinomycetes</taxon>
        <taxon>Propionibacteriales</taxon>
        <taxon>Nocardioidaceae</taxon>
        <taxon>Nocardioides</taxon>
    </lineage>
</organism>
<dbReference type="EC" id="3.4.11.2" evidence="4"/>
<dbReference type="PANTHER" id="PTHR11533">
    <property type="entry name" value="PROTEASE M1 ZINC METALLOPROTEASE"/>
    <property type="match status" value="1"/>
</dbReference>
<evidence type="ECO:0000256" key="1">
    <source>
        <dbReference type="ARBA" id="ARBA00000098"/>
    </source>
</evidence>
<keyword evidence="18" id="KW-1185">Reference proteome</keyword>
<dbReference type="InterPro" id="IPR024571">
    <property type="entry name" value="ERAP1-like_C_dom"/>
</dbReference>
<evidence type="ECO:0000256" key="10">
    <source>
        <dbReference type="ARBA" id="ARBA00022833"/>
    </source>
</evidence>
<reference evidence="18" key="1">
    <citation type="journal article" date="2019" name="Int. J. Syst. Evol. Microbiol.">
        <title>The Global Catalogue of Microorganisms (GCM) 10K type strain sequencing project: providing services to taxonomists for standard genome sequencing and annotation.</title>
        <authorList>
            <consortium name="The Broad Institute Genomics Platform"/>
            <consortium name="The Broad Institute Genome Sequencing Center for Infectious Disease"/>
            <person name="Wu L."/>
            <person name="Ma J."/>
        </authorList>
    </citation>
    <scope>NUCLEOTIDE SEQUENCE [LARGE SCALE GENOMIC DNA]</scope>
    <source>
        <strain evidence="18">CGMCC 1.12477</strain>
    </source>
</reference>
<dbReference type="InterPro" id="IPR012778">
    <property type="entry name" value="Pept_M1_aminopeptidase"/>
</dbReference>
<dbReference type="NCBIfam" id="TIGR02412">
    <property type="entry name" value="pepN_strep_liv"/>
    <property type="match status" value="1"/>
</dbReference>
<dbReference type="SUPFAM" id="SSF55486">
    <property type="entry name" value="Metalloproteases ('zincins'), catalytic domain"/>
    <property type="match status" value="1"/>
</dbReference>
<keyword evidence="10" id="KW-0862">Zinc</keyword>
<sequence length="805" mass="87935">MSLTLTEARERAALVSGVSYELHFDLTTRGSYHCRAVVRFTTSRPGASTFLELANAEEVTVDGSPATYDGRRIALDDLAADHQVVVEARIPYVTDGDGMYTFTDPADGETYVGAYVGMDVAQRVFPCFDQNDLKAPVTVSVTVPDGWTVLANGRTDRTEPAGDGLVTWHVATTPPIPLPMFTVCAGPFHSVTWEHGGLPFGWHARASLAGQLDRDAEELRRVTEACFDHYLELFEEPFAFGSYDQAFVPGLNWGALENPGCVTYRDEILPVGTPTRNERRKRGMIIAHEMAHQWFGNLTTMTWWEDTWLQESFADYMGFRVASDAAGFEDAFVDFSIGKKVGGYAADERRSTHPVAPLAEEVPDVDAATGNFDAISYAKGNSAVRQLVTWLGDEDFLAGVRAYFSRHRFGNATLDDFVDALDSATDRDVRGWVTAWLRSSGFDTVRVTRDGDDVVLTREGSRPHRFEVARYDAELLPLDGAVVDLAAEPVRLPGAPVVVPNAAGETFARLRLDHRSWEALSADLALVERDDTRAIVWSTAMDMVRCGDLAAVDFLGLVTRHLPRERNATLVDAVLGWSADALLPRALAPDEVTDALAQLAAACESGLASGPDADVAVALTRRLATTSPDSMLLGQWLVDRETHTGIEVDQHLRWLAVQRLASLGALEAEAIAEEREADGTIQGVLGAAHALAAIPTPEAKDAAWQRLLGEPPLSNREFEATAAGFWHPEHTALVADHVGRYLTDGLAVARQRGPGFEDMLGRAFPGIPLTDDQVGAVRAALEGDVPPILRRFWDDRYDDVLTGHR</sequence>
<keyword evidence="6 17" id="KW-0031">Aminopeptidase</keyword>
<comment type="caution">
    <text evidence="17">The sequence shown here is derived from an EMBL/GenBank/DDBJ whole genome shotgun (WGS) entry which is preliminary data.</text>
</comment>
<comment type="cofactor">
    <cofactor evidence="2">
        <name>Zn(2+)</name>
        <dbReference type="ChEBI" id="CHEBI:29105"/>
    </cofactor>
</comment>
<proteinExistence type="inferred from homology"/>
<dbReference type="Gene3D" id="1.10.390.10">
    <property type="entry name" value="Neutral Protease Domain 2"/>
    <property type="match status" value="1"/>
</dbReference>
<evidence type="ECO:0000256" key="2">
    <source>
        <dbReference type="ARBA" id="ARBA00001947"/>
    </source>
</evidence>
<name>A0ABW4TPK0_9ACTN</name>
<dbReference type="InterPro" id="IPR014782">
    <property type="entry name" value="Peptidase_M1_dom"/>
</dbReference>
<dbReference type="Pfam" id="PF11838">
    <property type="entry name" value="ERAP1_C"/>
    <property type="match status" value="1"/>
</dbReference>
<comment type="similarity">
    <text evidence="3">Belongs to the peptidase M1 family.</text>
</comment>
<accession>A0ABW4TPK0</accession>
<evidence type="ECO:0000313" key="18">
    <source>
        <dbReference type="Proteomes" id="UP001597351"/>
    </source>
</evidence>
<dbReference type="InterPro" id="IPR050344">
    <property type="entry name" value="Peptidase_M1_aminopeptidases"/>
</dbReference>
<evidence type="ECO:0000256" key="7">
    <source>
        <dbReference type="ARBA" id="ARBA00022670"/>
    </source>
</evidence>
<feature type="domain" description="Aminopeptidase N-like N-terminal" evidence="16">
    <location>
        <begin position="94"/>
        <end position="177"/>
    </location>
</feature>